<keyword evidence="2" id="KW-0808">Transferase</keyword>
<dbReference type="PANTHER" id="PTHR44051:SF21">
    <property type="entry name" value="GLUTATHIONE S-TRANSFERASE FAMILY PROTEIN"/>
    <property type="match status" value="1"/>
</dbReference>
<dbReference type="Proteomes" id="UP000199586">
    <property type="component" value="Unassembled WGS sequence"/>
</dbReference>
<gene>
    <name evidence="2" type="ORF">SAMN04488241_110114</name>
</gene>
<dbReference type="Gene3D" id="3.40.30.10">
    <property type="entry name" value="Glutaredoxin"/>
    <property type="match status" value="1"/>
</dbReference>
<accession>A0A1I5U4S0</accession>
<reference evidence="2 3" key="1">
    <citation type="submission" date="2016-10" db="EMBL/GenBank/DDBJ databases">
        <authorList>
            <person name="de Groot N.N."/>
        </authorList>
    </citation>
    <scope>NUCLEOTIDE SEQUENCE [LARGE SCALE GENOMIC DNA]</scope>
    <source>
        <strain evidence="2 3">CGMCC 1.9113</strain>
    </source>
</reference>
<evidence type="ECO:0000259" key="1">
    <source>
        <dbReference type="PROSITE" id="PS50404"/>
    </source>
</evidence>
<evidence type="ECO:0000313" key="3">
    <source>
        <dbReference type="Proteomes" id="UP000199586"/>
    </source>
</evidence>
<dbReference type="EMBL" id="FOXP01000010">
    <property type="protein sequence ID" value="SFP90264.1"/>
    <property type="molecule type" value="Genomic_DNA"/>
</dbReference>
<dbReference type="SFLD" id="SFLDG01150">
    <property type="entry name" value="Main.1:_Beta-like"/>
    <property type="match status" value="1"/>
</dbReference>
<evidence type="ECO:0000313" key="2">
    <source>
        <dbReference type="EMBL" id="SFP90264.1"/>
    </source>
</evidence>
<dbReference type="GO" id="GO:0016740">
    <property type="term" value="F:transferase activity"/>
    <property type="evidence" value="ECO:0007669"/>
    <property type="project" value="UniProtKB-KW"/>
</dbReference>
<dbReference type="AlphaFoldDB" id="A0A1I5U4S0"/>
<dbReference type="SUPFAM" id="SSF47616">
    <property type="entry name" value="GST C-terminal domain-like"/>
    <property type="match status" value="1"/>
</dbReference>
<dbReference type="PANTHER" id="PTHR44051">
    <property type="entry name" value="GLUTATHIONE S-TRANSFERASE-RELATED"/>
    <property type="match status" value="1"/>
</dbReference>
<keyword evidence="3" id="KW-1185">Reference proteome</keyword>
<dbReference type="RefSeq" id="WP_093334080.1">
    <property type="nucleotide sequence ID" value="NZ_FOXP01000010.1"/>
</dbReference>
<dbReference type="InterPro" id="IPR040079">
    <property type="entry name" value="Glutathione_S-Trfase"/>
</dbReference>
<organism evidence="2 3">
    <name type="scientific">Sphingomonas rubra</name>
    <dbReference type="NCBI Taxonomy" id="634430"/>
    <lineage>
        <taxon>Bacteria</taxon>
        <taxon>Pseudomonadati</taxon>
        <taxon>Pseudomonadota</taxon>
        <taxon>Alphaproteobacteria</taxon>
        <taxon>Sphingomonadales</taxon>
        <taxon>Sphingomonadaceae</taxon>
        <taxon>Sphingomonas</taxon>
    </lineage>
</organism>
<dbReference type="InterPro" id="IPR004045">
    <property type="entry name" value="Glutathione_S-Trfase_N"/>
</dbReference>
<dbReference type="InterPro" id="IPR036282">
    <property type="entry name" value="Glutathione-S-Trfase_C_sf"/>
</dbReference>
<dbReference type="SFLD" id="SFLDS00019">
    <property type="entry name" value="Glutathione_Transferase_(cytos"/>
    <property type="match status" value="1"/>
</dbReference>
<dbReference type="Gene3D" id="1.20.1050.10">
    <property type="match status" value="1"/>
</dbReference>
<dbReference type="OrthoDB" id="5740960at2"/>
<proteinExistence type="predicted"/>
<dbReference type="STRING" id="634430.SAMN04488241_110114"/>
<dbReference type="PROSITE" id="PS50404">
    <property type="entry name" value="GST_NTER"/>
    <property type="match status" value="1"/>
</dbReference>
<dbReference type="InterPro" id="IPR036249">
    <property type="entry name" value="Thioredoxin-like_sf"/>
</dbReference>
<dbReference type="CDD" id="cd03046">
    <property type="entry name" value="GST_N_GTT1_like"/>
    <property type="match status" value="1"/>
</dbReference>
<sequence>MTLTFYTNPQSRGRIVRWMLEETGASYDIVVLGYADSMKSDDYRAINPMMKVPAIVHDGRVVTETAAICAYLADAFPQAGLAPRTDEERAAYYRWMFFAAGPMETAIINKSMGVEPDADQQRMAGYGNFALAAGVLEQAVATTRFVAGDRFTAADVYVGSGIGWYTRFGLLPQNGVFDAYLERIESRDAFKRAGELDDAAAAAAS</sequence>
<name>A0A1I5U4S0_9SPHN</name>
<dbReference type="SUPFAM" id="SSF52833">
    <property type="entry name" value="Thioredoxin-like"/>
    <property type="match status" value="1"/>
</dbReference>
<dbReference type="CDD" id="cd03207">
    <property type="entry name" value="GST_C_8"/>
    <property type="match status" value="1"/>
</dbReference>
<dbReference type="Pfam" id="PF13409">
    <property type="entry name" value="GST_N_2"/>
    <property type="match status" value="1"/>
</dbReference>
<feature type="domain" description="GST N-terminal" evidence="1">
    <location>
        <begin position="1"/>
        <end position="80"/>
    </location>
</feature>
<dbReference type="SFLD" id="SFLDG00358">
    <property type="entry name" value="Main_(cytGST)"/>
    <property type="match status" value="1"/>
</dbReference>
<protein>
    <submittedName>
        <fullName evidence="2">Glutathione S-transferase</fullName>
    </submittedName>
</protein>